<dbReference type="RefSeq" id="WP_126270397.1">
    <property type="nucleotide sequence ID" value="NZ_CP034463.1"/>
</dbReference>
<dbReference type="SMART" id="SM00567">
    <property type="entry name" value="EZ_HEAT"/>
    <property type="match status" value="4"/>
</dbReference>
<dbReference type="InterPro" id="IPR016024">
    <property type="entry name" value="ARM-type_fold"/>
</dbReference>
<dbReference type="AlphaFoldDB" id="A0A3Q9BWA7"/>
<reference evidence="1 2" key="1">
    <citation type="submission" date="2018-12" db="EMBL/GenBank/DDBJ databases">
        <authorList>
            <person name="Li K."/>
        </authorList>
    </citation>
    <scope>NUCLEOTIDE SEQUENCE [LARGE SCALE GENOMIC DNA]</scope>
    <source>
        <strain evidence="2">CR22</strain>
    </source>
</reference>
<dbReference type="Gene3D" id="1.25.10.10">
    <property type="entry name" value="Leucine-rich Repeat Variant"/>
    <property type="match status" value="3"/>
</dbReference>
<dbReference type="Proteomes" id="UP000280197">
    <property type="component" value="Chromosome"/>
</dbReference>
<proteinExistence type="predicted"/>
<dbReference type="SUPFAM" id="SSF48371">
    <property type="entry name" value="ARM repeat"/>
    <property type="match status" value="1"/>
</dbReference>
<accession>A0A3Q9BWA7</accession>
<evidence type="ECO:0000313" key="1">
    <source>
        <dbReference type="EMBL" id="AZP16032.1"/>
    </source>
</evidence>
<dbReference type="KEGG" id="saqu:EJC51_07865"/>
<dbReference type="InterPro" id="IPR004155">
    <property type="entry name" value="PBS_lyase_HEAT"/>
</dbReference>
<sequence length="669" mass="70866">MFTGIDEVDWASMRHAYGSAEDVPGLLRGLASADPAEREIALDGMYGAVHHQGDVYDSTLACVPYLFALAAREEVRDRGGIVELLVSIGGDGETPEDGDEARAMARVAVRAGAEVFAGLTGDPDPGVRRTAANAVVRFLDEPGRVLGLLRERITVERDDRVLIALTESLGLLARRHRGHATEAVDLLATLGMAPYGPGQRLAALGQLAGCAPDRLPADLVPTVLGLLRQRSEQRARPSCEPDRPDTNTLVGRLRRLRPSDEEGSQLLRTLHTALDGRVADRIALLNGQLTSADPTVRCNAIWMSLGLFLDWRADYSTPVALIGAQLAAEEDQLRYAALSVLDDLHHLAAPAADDLHRLVMSRPDLWVQHRQYGGPALGGPLKALARSGDPRAVPVLAELLDTPGAPSDLGHVVGHLGASAGRLAPALRESLARIPLDAPDTHDRAAASLSALGALGDTESVPLVLRLLTDLPEHRLRSIVVHAALRTLRGFGAAAHEAIPVVRGLLEGDSAVEAADALWALAGDADAVLAVLTTRDGGVVAHRDAPEVLGRMGPAAAPALDGLRRMLDSPHEWQRTAVACALWRIGGEPEAARVLPLLRRTWTETAPLRQPIAECVADLGPAGAPLHDLLRTELAAPQRHTAPSGGFGPMAVLSDERLLGICRGVLGVG</sequence>
<organism evidence="1 2">
    <name type="scientific">Streptomyces aquilus</name>
    <dbReference type="NCBI Taxonomy" id="2548456"/>
    <lineage>
        <taxon>Bacteria</taxon>
        <taxon>Bacillati</taxon>
        <taxon>Actinomycetota</taxon>
        <taxon>Actinomycetes</taxon>
        <taxon>Kitasatosporales</taxon>
        <taxon>Streptomycetaceae</taxon>
        <taxon>Streptomyces</taxon>
    </lineage>
</organism>
<name>A0A3Q9BWA7_9ACTN</name>
<gene>
    <name evidence="1" type="ORF">EJC51_07865</name>
</gene>
<protein>
    <submittedName>
        <fullName evidence="1">HEAT repeat domain-containing protein</fullName>
    </submittedName>
</protein>
<dbReference type="EMBL" id="CP034463">
    <property type="protein sequence ID" value="AZP16032.1"/>
    <property type="molecule type" value="Genomic_DNA"/>
</dbReference>
<dbReference type="InterPro" id="IPR011989">
    <property type="entry name" value="ARM-like"/>
</dbReference>
<evidence type="ECO:0000313" key="2">
    <source>
        <dbReference type="Proteomes" id="UP000280197"/>
    </source>
</evidence>
<keyword evidence="2" id="KW-1185">Reference proteome</keyword>